<accession>A0A4U8Z4P9</accession>
<evidence type="ECO:0008006" key="3">
    <source>
        <dbReference type="Google" id="ProtNLM"/>
    </source>
</evidence>
<evidence type="ECO:0000313" key="2">
    <source>
        <dbReference type="Proteomes" id="UP000294360"/>
    </source>
</evidence>
<name>A0A4U8Z4P9_METTU</name>
<proteinExistence type="predicted"/>
<dbReference type="EMBL" id="LR536450">
    <property type="protein sequence ID" value="VFU10464.1"/>
    <property type="molecule type" value="Genomic_DNA"/>
</dbReference>
<evidence type="ECO:0000313" key="1">
    <source>
        <dbReference type="EMBL" id="VFU10464.1"/>
    </source>
</evidence>
<sequence length="71" mass="8137">MCAHKRSRRKYAAGVLSDPALSLYMGRVEEINVEIDRHHRAARSWDRSGEEAHFGAHRRAANGLYRQTGLF</sequence>
<dbReference type="KEGG" id="mtun:MTUNDRAET4_3577"/>
<reference evidence="1 2" key="1">
    <citation type="submission" date="2019-03" db="EMBL/GenBank/DDBJ databases">
        <authorList>
            <person name="Kox A.R. M."/>
        </authorList>
    </citation>
    <scope>NUCLEOTIDE SEQUENCE [LARGE SCALE GENOMIC DNA]</scope>
    <source>
        <strain evidence="1">MTUNDRAET4 annotated genome</strain>
    </source>
</reference>
<dbReference type="Proteomes" id="UP000294360">
    <property type="component" value="Chromosome"/>
</dbReference>
<protein>
    <recommendedName>
        <fullName evidence="3">Transposase</fullName>
    </recommendedName>
</protein>
<gene>
    <name evidence="1" type="ORF">MTUNDRAET4_3577</name>
</gene>
<dbReference type="AlphaFoldDB" id="A0A4U8Z4P9"/>
<organism evidence="1 2">
    <name type="scientific">Methylocella tundrae</name>
    <dbReference type="NCBI Taxonomy" id="227605"/>
    <lineage>
        <taxon>Bacteria</taxon>
        <taxon>Pseudomonadati</taxon>
        <taxon>Pseudomonadota</taxon>
        <taxon>Alphaproteobacteria</taxon>
        <taxon>Hyphomicrobiales</taxon>
        <taxon>Beijerinckiaceae</taxon>
        <taxon>Methylocella</taxon>
    </lineage>
</organism>